<dbReference type="Gene3D" id="3.40.140.10">
    <property type="entry name" value="Cytidine Deaminase, domain 2"/>
    <property type="match status" value="1"/>
</dbReference>
<dbReference type="GO" id="GO:0008270">
    <property type="term" value="F:zinc ion binding"/>
    <property type="evidence" value="ECO:0007669"/>
    <property type="project" value="TreeGrafter"/>
</dbReference>
<evidence type="ECO:0000256" key="3">
    <source>
        <dbReference type="ARBA" id="ARBA00022801"/>
    </source>
</evidence>
<name>A0A444IZE6_9BACT</name>
<keyword evidence="4" id="KW-0862">Zinc</keyword>
<dbReference type="Proteomes" id="UP000287853">
    <property type="component" value="Unassembled WGS sequence"/>
</dbReference>
<evidence type="ECO:0000256" key="5">
    <source>
        <dbReference type="ARBA" id="ARBA00023049"/>
    </source>
</evidence>
<feature type="domain" description="MPN" evidence="6">
    <location>
        <begin position="3"/>
        <end position="132"/>
    </location>
</feature>
<evidence type="ECO:0000256" key="2">
    <source>
        <dbReference type="ARBA" id="ARBA00022723"/>
    </source>
</evidence>
<evidence type="ECO:0000259" key="6">
    <source>
        <dbReference type="PROSITE" id="PS50249"/>
    </source>
</evidence>
<dbReference type="GO" id="GO:0000502">
    <property type="term" value="C:proteasome complex"/>
    <property type="evidence" value="ECO:0007669"/>
    <property type="project" value="UniProtKB-KW"/>
</dbReference>
<evidence type="ECO:0000256" key="4">
    <source>
        <dbReference type="ARBA" id="ARBA00022833"/>
    </source>
</evidence>
<keyword evidence="1" id="KW-0645">Protease</keyword>
<dbReference type="InterPro" id="IPR028090">
    <property type="entry name" value="JAB_dom_prok"/>
</dbReference>
<reference evidence="7 8" key="1">
    <citation type="submission" date="2017-01" db="EMBL/GenBank/DDBJ databases">
        <title>The cable genome- insights into the physiology and evolution of filamentous bacteria capable of sulfide oxidation via long distance electron transfer.</title>
        <authorList>
            <person name="Schreiber L."/>
            <person name="Bjerg J.T."/>
            <person name="Boggild A."/>
            <person name="Van De Vossenberg J."/>
            <person name="Meysman F."/>
            <person name="Nielsen L.P."/>
            <person name="Schramm A."/>
            <person name="Kjeldsen K.U."/>
        </authorList>
    </citation>
    <scope>NUCLEOTIDE SEQUENCE [LARGE SCALE GENOMIC DNA]</scope>
    <source>
        <strain evidence="7">MCF</strain>
    </source>
</reference>
<dbReference type="Pfam" id="PF14464">
    <property type="entry name" value="Prok-JAB"/>
    <property type="match status" value="1"/>
</dbReference>
<keyword evidence="7" id="KW-0647">Proteasome</keyword>
<gene>
    <name evidence="7" type="ORF">H206_03672</name>
</gene>
<dbReference type="GO" id="GO:0008235">
    <property type="term" value="F:metalloexopeptidase activity"/>
    <property type="evidence" value="ECO:0007669"/>
    <property type="project" value="TreeGrafter"/>
</dbReference>
<dbReference type="FunFam" id="3.40.140.10:FF:000085">
    <property type="entry name" value="Mov34/MPN/PAD-1 family protein"/>
    <property type="match status" value="1"/>
</dbReference>
<dbReference type="EMBL" id="MTKO01000067">
    <property type="protein sequence ID" value="RWX46229.1"/>
    <property type="molecule type" value="Genomic_DNA"/>
</dbReference>
<organism evidence="7 8">
    <name type="scientific">Candidatus Electrothrix aarhusensis</name>
    <dbReference type="NCBI Taxonomy" id="1859131"/>
    <lineage>
        <taxon>Bacteria</taxon>
        <taxon>Pseudomonadati</taxon>
        <taxon>Thermodesulfobacteriota</taxon>
        <taxon>Desulfobulbia</taxon>
        <taxon>Desulfobulbales</taxon>
        <taxon>Desulfobulbaceae</taxon>
        <taxon>Candidatus Electrothrix</taxon>
    </lineage>
</organism>
<dbReference type="CDD" id="cd08070">
    <property type="entry name" value="MPN_like"/>
    <property type="match status" value="1"/>
</dbReference>
<dbReference type="PANTHER" id="PTHR34858">
    <property type="entry name" value="CYSO-CYSTEINE PEPTIDASE"/>
    <property type="match status" value="1"/>
</dbReference>
<keyword evidence="2" id="KW-0479">Metal-binding</keyword>
<keyword evidence="3" id="KW-0378">Hydrolase</keyword>
<protein>
    <submittedName>
        <fullName evidence="7">Proteasome lid subunit RPN8/RPN11, contains Jab1/MPN metalloenzyme (JAMM) motif</fullName>
    </submittedName>
</protein>
<dbReference type="PANTHER" id="PTHR34858:SF1">
    <property type="entry name" value="CYSO-CYSTEINE PEPTIDASE"/>
    <property type="match status" value="1"/>
</dbReference>
<dbReference type="SMART" id="SM00232">
    <property type="entry name" value="JAB_MPN"/>
    <property type="match status" value="1"/>
</dbReference>
<sequence length="132" mass="15102">MEFKITRQVLSGMVAHSREVAPCEACGYLAERNGLVEQMFRLTNVDQAPDHFSMDPAEQFSAIREMRDQGLRLRAVYHSHPETPARPSPEDIRHAIDPHISYLIISLLTCKRPVRSFRIQQGVLKEETMVIS</sequence>
<evidence type="ECO:0000313" key="8">
    <source>
        <dbReference type="Proteomes" id="UP000287853"/>
    </source>
</evidence>
<proteinExistence type="predicted"/>
<dbReference type="SUPFAM" id="SSF102712">
    <property type="entry name" value="JAB1/MPN domain"/>
    <property type="match status" value="1"/>
</dbReference>
<dbReference type="PROSITE" id="PS50249">
    <property type="entry name" value="MPN"/>
    <property type="match status" value="1"/>
</dbReference>
<evidence type="ECO:0000256" key="1">
    <source>
        <dbReference type="ARBA" id="ARBA00022670"/>
    </source>
</evidence>
<keyword evidence="5" id="KW-0482">Metalloprotease</keyword>
<dbReference type="GO" id="GO:0006508">
    <property type="term" value="P:proteolysis"/>
    <property type="evidence" value="ECO:0007669"/>
    <property type="project" value="UniProtKB-KW"/>
</dbReference>
<dbReference type="AlphaFoldDB" id="A0A444IZE6"/>
<dbReference type="InterPro" id="IPR037518">
    <property type="entry name" value="MPN"/>
</dbReference>
<accession>A0A444IZE6</accession>
<comment type="caution">
    <text evidence="7">The sequence shown here is derived from an EMBL/GenBank/DDBJ whole genome shotgun (WGS) entry which is preliminary data.</text>
</comment>
<evidence type="ECO:0000313" key="7">
    <source>
        <dbReference type="EMBL" id="RWX46229.1"/>
    </source>
</evidence>
<dbReference type="InterPro" id="IPR051929">
    <property type="entry name" value="VirAsm_ModProt"/>
</dbReference>
<keyword evidence="8" id="KW-1185">Reference proteome</keyword>
<dbReference type="InterPro" id="IPR000555">
    <property type="entry name" value="JAMM/MPN+_dom"/>
</dbReference>